<dbReference type="GO" id="GO:0003700">
    <property type="term" value="F:DNA-binding transcription factor activity"/>
    <property type="evidence" value="ECO:0007669"/>
    <property type="project" value="InterPro"/>
</dbReference>
<dbReference type="PANTHER" id="PTHR30537">
    <property type="entry name" value="HTH-TYPE TRANSCRIPTIONAL REGULATOR"/>
    <property type="match status" value="1"/>
</dbReference>
<comment type="similarity">
    <text evidence="1">Belongs to the LysR transcriptional regulatory family.</text>
</comment>
<gene>
    <name evidence="9" type="ORF">G6N76_23580</name>
</gene>
<accession>A0A6M1SED7</accession>
<dbReference type="InterPro" id="IPR058163">
    <property type="entry name" value="LysR-type_TF_proteobact-type"/>
</dbReference>
<comment type="caution">
    <text evidence="9">The sequence shown here is derived from an EMBL/GenBank/DDBJ whole genome shotgun (WGS) entry which is preliminary data.</text>
</comment>
<evidence type="ECO:0000256" key="4">
    <source>
        <dbReference type="ARBA" id="ARBA00023163"/>
    </source>
</evidence>
<dbReference type="PRINTS" id="PR00039">
    <property type="entry name" value="HTHLYSR"/>
</dbReference>
<evidence type="ECO:0000256" key="2">
    <source>
        <dbReference type="ARBA" id="ARBA00023015"/>
    </source>
</evidence>
<reference evidence="9 10" key="1">
    <citation type="submission" date="2020-02" db="EMBL/GenBank/DDBJ databases">
        <title>Genome sequence of the type strain CCBAU10050 of Rhizobium daejeonense.</title>
        <authorList>
            <person name="Gao J."/>
            <person name="Sun J."/>
        </authorList>
    </citation>
    <scope>NUCLEOTIDE SEQUENCE [LARGE SCALE GENOMIC DNA]</scope>
    <source>
        <strain evidence="9 10">CCBAU10050</strain>
    </source>
</reference>
<evidence type="ECO:0000256" key="6">
    <source>
        <dbReference type="ARBA" id="ARBA00067332"/>
    </source>
</evidence>
<evidence type="ECO:0000259" key="8">
    <source>
        <dbReference type="PROSITE" id="PS50931"/>
    </source>
</evidence>
<dbReference type="InterPro" id="IPR036388">
    <property type="entry name" value="WH-like_DNA-bd_sf"/>
</dbReference>
<dbReference type="PROSITE" id="PS50931">
    <property type="entry name" value="HTH_LYSR"/>
    <property type="match status" value="1"/>
</dbReference>
<proteinExistence type="inferred from homology"/>
<keyword evidence="10" id="KW-1185">Reference proteome</keyword>
<evidence type="ECO:0000256" key="1">
    <source>
        <dbReference type="ARBA" id="ARBA00009437"/>
    </source>
</evidence>
<dbReference type="CDD" id="cd08422">
    <property type="entry name" value="PBP2_CrgA_like"/>
    <property type="match status" value="1"/>
</dbReference>
<dbReference type="Gene3D" id="1.10.10.10">
    <property type="entry name" value="Winged helix-like DNA-binding domain superfamily/Winged helix DNA-binding domain"/>
    <property type="match status" value="1"/>
</dbReference>
<feature type="domain" description="HTH lysR-type" evidence="8">
    <location>
        <begin position="1"/>
        <end position="58"/>
    </location>
</feature>
<name>A0A6M1SED7_9HYPH</name>
<evidence type="ECO:0000256" key="3">
    <source>
        <dbReference type="ARBA" id="ARBA00023125"/>
    </source>
</evidence>
<comment type="function">
    <text evidence="5">Transcriptional regulator of the ttuABCDE tartrate utilization operon.</text>
</comment>
<dbReference type="Pfam" id="PF00126">
    <property type="entry name" value="HTH_1"/>
    <property type="match status" value="1"/>
</dbReference>
<organism evidence="9 10">
    <name type="scientific">Rhizobium daejeonense</name>
    <dbReference type="NCBI Taxonomy" id="240521"/>
    <lineage>
        <taxon>Bacteria</taxon>
        <taxon>Pseudomonadati</taxon>
        <taxon>Pseudomonadota</taxon>
        <taxon>Alphaproteobacteria</taxon>
        <taxon>Hyphomicrobiales</taxon>
        <taxon>Rhizobiaceae</taxon>
        <taxon>Rhizobium/Agrobacterium group</taxon>
        <taxon>Rhizobium</taxon>
    </lineage>
</organism>
<dbReference type="InterPro" id="IPR036390">
    <property type="entry name" value="WH_DNA-bd_sf"/>
</dbReference>
<dbReference type="Proteomes" id="UP000477849">
    <property type="component" value="Unassembled WGS sequence"/>
</dbReference>
<dbReference type="Gene3D" id="3.40.190.290">
    <property type="match status" value="1"/>
</dbReference>
<sequence length="296" mass="32241">MNITTLRLFVRVARRGSFSAAGRDMKLPQSTVSRQIADLEERLGTTLFLRTTRAVALTDAGQKYLERLEPILAALDEAEHEARGGGELRGTLRIGLSSSMAIREVTPRLPQFLEQHPNLKLELLCDDDHQDLVVEAVDIALRFGTLPDSAIVARKLARWPIVLVASPAYLNAVSRPVEPLDLISLRLITGPHNRQASFTFRKGTRTVTVKLEPAIVSSQNEVATASALAGLGIVSMSLGGCRAELDAGRLVHVLPKWELGAIDLHAVFAAGHAAKPAARAFATFLAESFRRDYGRI</sequence>
<evidence type="ECO:0000256" key="5">
    <source>
        <dbReference type="ARBA" id="ARBA00054626"/>
    </source>
</evidence>
<evidence type="ECO:0000313" key="9">
    <source>
        <dbReference type="EMBL" id="NGO66648.1"/>
    </source>
</evidence>
<dbReference type="EMBL" id="JAAKZH010000014">
    <property type="protein sequence ID" value="NGO66648.1"/>
    <property type="molecule type" value="Genomic_DNA"/>
</dbReference>
<keyword evidence="4" id="KW-0804">Transcription</keyword>
<dbReference type="SUPFAM" id="SSF53850">
    <property type="entry name" value="Periplasmic binding protein-like II"/>
    <property type="match status" value="1"/>
</dbReference>
<dbReference type="InterPro" id="IPR000847">
    <property type="entry name" value="LysR_HTH_N"/>
</dbReference>
<evidence type="ECO:0000313" key="10">
    <source>
        <dbReference type="Proteomes" id="UP000477849"/>
    </source>
</evidence>
<protein>
    <recommendedName>
        <fullName evidence="6">HTH-type transcriptional regulator TtuA</fullName>
    </recommendedName>
    <alternativeName>
        <fullName evidence="7">Tartrate utilization transcriptional regulator</fullName>
    </alternativeName>
</protein>
<dbReference type="FunFam" id="1.10.10.10:FF:000001">
    <property type="entry name" value="LysR family transcriptional regulator"/>
    <property type="match status" value="1"/>
</dbReference>
<dbReference type="PANTHER" id="PTHR30537:SF5">
    <property type="entry name" value="HTH-TYPE TRANSCRIPTIONAL ACTIVATOR TTDR-RELATED"/>
    <property type="match status" value="1"/>
</dbReference>
<dbReference type="GO" id="GO:0003677">
    <property type="term" value="F:DNA binding"/>
    <property type="evidence" value="ECO:0007669"/>
    <property type="project" value="UniProtKB-KW"/>
</dbReference>
<keyword evidence="2" id="KW-0805">Transcription regulation</keyword>
<evidence type="ECO:0000256" key="7">
    <source>
        <dbReference type="ARBA" id="ARBA00083243"/>
    </source>
</evidence>
<dbReference type="RefSeq" id="WP_163897589.1">
    <property type="nucleotide sequence ID" value="NZ_JAAKZH010000014.1"/>
</dbReference>
<dbReference type="Pfam" id="PF03466">
    <property type="entry name" value="LysR_substrate"/>
    <property type="match status" value="1"/>
</dbReference>
<dbReference type="SUPFAM" id="SSF46785">
    <property type="entry name" value="Winged helix' DNA-binding domain"/>
    <property type="match status" value="1"/>
</dbReference>
<keyword evidence="3" id="KW-0238">DNA-binding</keyword>
<dbReference type="AlphaFoldDB" id="A0A6M1SED7"/>
<dbReference type="InterPro" id="IPR005119">
    <property type="entry name" value="LysR_subst-bd"/>
</dbReference>